<feature type="transmembrane region" description="Helical" evidence="8">
    <location>
        <begin position="228"/>
        <end position="246"/>
    </location>
</feature>
<keyword evidence="5 8" id="KW-0812">Transmembrane</keyword>
<keyword evidence="7 8" id="KW-0472">Membrane</keyword>
<name>A0A450XAS7_9GAMM</name>
<gene>
    <name evidence="9" type="ORF">BECKLPF1236A_GA0070988_1005113</name>
    <name evidence="10" type="ORF">BECKLPF1236C_GA0070990_1003313</name>
</gene>
<evidence type="ECO:0000256" key="8">
    <source>
        <dbReference type="RuleBase" id="RU363041"/>
    </source>
</evidence>
<dbReference type="AlphaFoldDB" id="A0A450XAS7"/>
<organism evidence="10">
    <name type="scientific">Candidatus Kentrum sp. LPFa</name>
    <dbReference type="NCBI Taxonomy" id="2126335"/>
    <lineage>
        <taxon>Bacteria</taxon>
        <taxon>Pseudomonadati</taxon>
        <taxon>Pseudomonadota</taxon>
        <taxon>Gammaproteobacteria</taxon>
        <taxon>Candidatus Kentrum</taxon>
    </lineage>
</organism>
<comment type="subcellular location">
    <subcellularLocation>
        <location evidence="1 8">Cell membrane</location>
        <topology evidence="1 8">Multi-pass membrane protein</topology>
    </subcellularLocation>
</comment>
<feature type="transmembrane region" description="Helical" evidence="8">
    <location>
        <begin position="188"/>
        <end position="207"/>
    </location>
</feature>
<protein>
    <recommendedName>
        <fullName evidence="8">Probable membrane transporter protein</fullName>
    </recommendedName>
</protein>
<reference evidence="10" key="1">
    <citation type="submission" date="2019-02" db="EMBL/GenBank/DDBJ databases">
        <authorList>
            <person name="Gruber-Vodicka R. H."/>
            <person name="Seah K. B. B."/>
        </authorList>
    </citation>
    <scope>NUCLEOTIDE SEQUENCE</scope>
    <source>
        <strain evidence="9">BECK_S312</strain>
        <strain evidence="10">BECK_S426</strain>
    </source>
</reference>
<dbReference type="InterPro" id="IPR052017">
    <property type="entry name" value="TSUP"/>
</dbReference>
<evidence type="ECO:0000313" key="10">
    <source>
        <dbReference type="EMBL" id="VFK26301.1"/>
    </source>
</evidence>
<feature type="transmembrane region" description="Helical" evidence="8">
    <location>
        <begin position="316"/>
        <end position="334"/>
    </location>
</feature>
<dbReference type="PANTHER" id="PTHR30269:SF37">
    <property type="entry name" value="MEMBRANE TRANSPORTER PROTEIN"/>
    <property type="match status" value="1"/>
</dbReference>
<comment type="similarity">
    <text evidence="2 8">Belongs to the 4-toluene sulfonate uptake permease (TSUP) (TC 2.A.102) family.</text>
</comment>
<dbReference type="InterPro" id="IPR002781">
    <property type="entry name" value="TM_pro_TauE-like"/>
</dbReference>
<keyword evidence="4 8" id="KW-1003">Cell membrane</keyword>
<evidence type="ECO:0000256" key="4">
    <source>
        <dbReference type="ARBA" id="ARBA00022475"/>
    </source>
</evidence>
<dbReference type="EMBL" id="CAADFM010000051">
    <property type="protein sequence ID" value="VFK11269.1"/>
    <property type="molecule type" value="Genomic_DNA"/>
</dbReference>
<dbReference type="Pfam" id="PF01925">
    <property type="entry name" value="TauE"/>
    <property type="match status" value="1"/>
</dbReference>
<feature type="transmembrane region" description="Helical" evidence="8">
    <location>
        <begin position="166"/>
        <end position="182"/>
    </location>
</feature>
<evidence type="ECO:0000256" key="2">
    <source>
        <dbReference type="ARBA" id="ARBA00009142"/>
    </source>
</evidence>
<keyword evidence="6 8" id="KW-1133">Transmembrane helix</keyword>
<evidence type="ECO:0000256" key="5">
    <source>
        <dbReference type="ARBA" id="ARBA00022692"/>
    </source>
</evidence>
<accession>A0A450XAS7</accession>
<evidence type="ECO:0000313" key="9">
    <source>
        <dbReference type="EMBL" id="VFK11269.1"/>
    </source>
</evidence>
<feature type="transmembrane region" description="Helical" evidence="8">
    <location>
        <begin position="91"/>
        <end position="110"/>
    </location>
</feature>
<proteinExistence type="inferred from homology"/>
<keyword evidence="3" id="KW-0813">Transport</keyword>
<evidence type="ECO:0000256" key="1">
    <source>
        <dbReference type="ARBA" id="ARBA00004651"/>
    </source>
</evidence>
<evidence type="ECO:0000256" key="6">
    <source>
        <dbReference type="ARBA" id="ARBA00022989"/>
    </source>
</evidence>
<evidence type="ECO:0000256" key="3">
    <source>
        <dbReference type="ARBA" id="ARBA00022448"/>
    </source>
</evidence>
<sequence length="335" mass="36785">MEQVFGIIQRYISRISIISDQLGERRYSIDAGNPVKNATLLFKVPSMALDPVPASAGMTYPCRDDGIVEFGFGKARFSRHHRTKLREENPLLELHQFLLIWVAIIAAAILRSFTGFGFALAAAPIFSLFLTPTQSAVLCISLMFASGIHTWPQHRGKIPLKPLRPLFAMAMVGTILGAYLLVRVDTEMFQLAIGMTTILACLILMRYHPKHRIANPTLMGSTGLISGFMNGAFAIPGPPIVVYAMATEPDPAVSRVFTLTFFTFSSAMGLVSYSAAGLVNLQSVYLFLFAYPAMYLGEKLGSRLFLHHGEALYRKVALTALFLIGVSVTMKGILD</sequence>
<feature type="transmembrane region" description="Helical" evidence="8">
    <location>
        <begin position="252"/>
        <end position="271"/>
    </location>
</feature>
<dbReference type="PANTHER" id="PTHR30269">
    <property type="entry name" value="TRANSMEMBRANE PROTEIN YFCA"/>
    <property type="match status" value="1"/>
</dbReference>
<feature type="transmembrane region" description="Helical" evidence="8">
    <location>
        <begin position="116"/>
        <end position="145"/>
    </location>
</feature>
<dbReference type="EMBL" id="CAADFP010000033">
    <property type="protein sequence ID" value="VFK26301.1"/>
    <property type="molecule type" value="Genomic_DNA"/>
</dbReference>
<dbReference type="GO" id="GO:0005886">
    <property type="term" value="C:plasma membrane"/>
    <property type="evidence" value="ECO:0007669"/>
    <property type="project" value="UniProtKB-SubCell"/>
</dbReference>
<evidence type="ECO:0000256" key="7">
    <source>
        <dbReference type="ARBA" id="ARBA00023136"/>
    </source>
</evidence>